<evidence type="ECO:0000313" key="2">
    <source>
        <dbReference type="Proteomes" id="UP000717624"/>
    </source>
</evidence>
<dbReference type="RefSeq" id="WP_204516269.1">
    <property type="nucleotide sequence ID" value="NZ_BAABIN010000009.1"/>
</dbReference>
<keyword evidence="2" id="KW-1185">Reference proteome</keyword>
<reference evidence="1" key="1">
    <citation type="submission" date="2021-01" db="EMBL/GenBank/DDBJ databases">
        <title>Genomic Encyclopedia of Type Strains, Phase IV (KMG-IV): sequencing the most valuable type-strain genomes for metagenomic binning, comparative biology and taxonomic classification.</title>
        <authorList>
            <person name="Goeker M."/>
        </authorList>
    </citation>
    <scope>NUCLEOTIDE SEQUENCE</scope>
    <source>
        <strain evidence="1">DSM 25523</strain>
    </source>
</reference>
<dbReference type="Proteomes" id="UP000717624">
    <property type="component" value="Unassembled WGS sequence"/>
</dbReference>
<evidence type="ECO:0000313" key="1">
    <source>
        <dbReference type="EMBL" id="MBM7588513.1"/>
    </source>
</evidence>
<sequence>MENTQDIRDLKNTLSYLHSELNRLETMAGTLSTVERQHYYKLTNFDQRDLMDIAVEEQNAARQLGTMKTMCLAMAEKIEAMKNALDGGNMQESAPRAETH</sequence>
<proteinExistence type="predicted"/>
<protein>
    <submittedName>
        <fullName evidence="1">Myo-inositol catabolism protein IolC</fullName>
    </submittedName>
</protein>
<gene>
    <name evidence="1" type="ORF">JOD01_000099</name>
</gene>
<dbReference type="EMBL" id="JAFBEB010000001">
    <property type="protein sequence ID" value="MBM7588513.1"/>
    <property type="molecule type" value="Genomic_DNA"/>
</dbReference>
<accession>A0A939BQM0</accession>
<name>A0A939BQM0_9BACL</name>
<comment type="caution">
    <text evidence="1">The sequence shown here is derived from an EMBL/GenBank/DDBJ whole genome shotgun (WGS) entry which is preliminary data.</text>
</comment>
<dbReference type="AlphaFoldDB" id="A0A939BQM0"/>
<organism evidence="1 2">
    <name type="scientific">Brevibacillus fulvus</name>
    <dbReference type="NCBI Taxonomy" id="1125967"/>
    <lineage>
        <taxon>Bacteria</taxon>
        <taxon>Bacillati</taxon>
        <taxon>Bacillota</taxon>
        <taxon>Bacilli</taxon>
        <taxon>Bacillales</taxon>
        <taxon>Paenibacillaceae</taxon>
        <taxon>Brevibacillus</taxon>
    </lineage>
</organism>